<dbReference type="GO" id="GO:0005634">
    <property type="term" value="C:nucleus"/>
    <property type="evidence" value="ECO:0007669"/>
    <property type="project" value="UniProtKB-SubCell"/>
</dbReference>
<dbReference type="GO" id="GO:0043992">
    <property type="term" value="F:histone H3K9 acetyltransferase activity"/>
    <property type="evidence" value="ECO:0007669"/>
    <property type="project" value="UniProtKB-ARBA"/>
</dbReference>
<dbReference type="InterPro" id="IPR017850">
    <property type="entry name" value="Alkaline_phosphatase_core_sf"/>
</dbReference>
<dbReference type="Gene3D" id="3.40.630.30">
    <property type="match status" value="1"/>
</dbReference>
<dbReference type="Pfam" id="PF06466">
    <property type="entry name" value="PCAF_N"/>
    <property type="match status" value="1"/>
</dbReference>
<dbReference type="InterPro" id="IPR037800">
    <property type="entry name" value="GCN5"/>
</dbReference>
<keyword evidence="9" id="KW-0156">Chromatin regulator</keyword>
<evidence type="ECO:0000256" key="4">
    <source>
        <dbReference type="ARBA" id="ARBA00008607"/>
    </source>
</evidence>
<dbReference type="InterPro" id="IPR009464">
    <property type="entry name" value="PCAF_N"/>
</dbReference>
<dbReference type="SUPFAM" id="SSF47370">
    <property type="entry name" value="Bromodomain"/>
    <property type="match status" value="1"/>
</dbReference>
<dbReference type="CDD" id="cd05509">
    <property type="entry name" value="Bromo_gcn5_like"/>
    <property type="match status" value="1"/>
</dbReference>
<dbReference type="FunFam" id="3.40.630.30:FF:000004">
    <property type="entry name" value="Histone acetyltransferase KAT2A"/>
    <property type="match status" value="1"/>
</dbReference>
<keyword evidence="7" id="KW-0808">Transferase</keyword>
<dbReference type="GO" id="GO:0004423">
    <property type="term" value="F:iduronate-2-sulfatase activity"/>
    <property type="evidence" value="ECO:0007669"/>
    <property type="project" value="InterPro"/>
</dbReference>
<feature type="compositionally biased region" description="Polar residues" evidence="19">
    <location>
        <begin position="400"/>
        <end position="435"/>
    </location>
</feature>
<comment type="catalytic activity">
    <reaction evidence="17">
        <text>L-lysyl-[histone] + acetyl-CoA = N(6)-acetyl-L-lysyl-[histone] + CoA + H(+)</text>
        <dbReference type="Rhea" id="RHEA:21992"/>
        <dbReference type="Rhea" id="RHEA-COMP:9845"/>
        <dbReference type="Rhea" id="RHEA-COMP:11338"/>
        <dbReference type="ChEBI" id="CHEBI:15378"/>
        <dbReference type="ChEBI" id="CHEBI:29969"/>
        <dbReference type="ChEBI" id="CHEBI:57287"/>
        <dbReference type="ChEBI" id="CHEBI:57288"/>
        <dbReference type="ChEBI" id="CHEBI:61930"/>
        <dbReference type="EC" id="2.3.1.48"/>
    </reaction>
    <physiologicalReaction direction="left-to-right" evidence="17">
        <dbReference type="Rhea" id="RHEA:21993"/>
    </physiologicalReaction>
</comment>
<evidence type="ECO:0000256" key="8">
    <source>
        <dbReference type="ARBA" id="ARBA00022801"/>
    </source>
</evidence>
<evidence type="ECO:0000256" key="9">
    <source>
        <dbReference type="ARBA" id="ARBA00022853"/>
    </source>
</evidence>
<dbReference type="PRINTS" id="PR00503">
    <property type="entry name" value="BROMODOMAIN"/>
</dbReference>
<feature type="region of interest" description="Disordered" evidence="19">
    <location>
        <begin position="400"/>
        <end position="447"/>
    </location>
</feature>
<evidence type="ECO:0000313" key="23">
    <source>
        <dbReference type="Proteomes" id="UP001162480"/>
    </source>
</evidence>
<evidence type="ECO:0000256" key="10">
    <source>
        <dbReference type="ARBA" id="ARBA00023015"/>
    </source>
</evidence>
<dbReference type="SUPFAM" id="SSF55729">
    <property type="entry name" value="Acyl-CoA N-acyltransferases (Nat)"/>
    <property type="match status" value="1"/>
</dbReference>
<keyword evidence="13" id="KW-0804">Transcription</keyword>
<dbReference type="Pfam" id="PF00884">
    <property type="entry name" value="Sulfatase"/>
    <property type="match status" value="1"/>
</dbReference>
<dbReference type="Pfam" id="PF00439">
    <property type="entry name" value="Bromodomain"/>
    <property type="match status" value="1"/>
</dbReference>
<dbReference type="GO" id="GO:0045944">
    <property type="term" value="P:positive regulation of transcription by RNA polymerase II"/>
    <property type="evidence" value="ECO:0007669"/>
    <property type="project" value="TreeGrafter"/>
</dbReference>
<dbReference type="Proteomes" id="UP001162480">
    <property type="component" value="Chromosome 9"/>
</dbReference>
<keyword evidence="11 18" id="KW-0103">Bromodomain</keyword>
<dbReference type="InterPro" id="IPR000182">
    <property type="entry name" value="GNAT_dom"/>
</dbReference>
<dbReference type="PROSITE" id="PS00149">
    <property type="entry name" value="SULFATASE_2"/>
    <property type="match status" value="1"/>
</dbReference>
<keyword evidence="8" id="KW-0378">Hydrolase</keyword>
<dbReference type="InterPro" id="IPR035874">
    <property type="entry name" value="IDS"/>
</dbReference>
<dbReference type="PANTHER" id="PTHR45750">
    <property type="entry name" value="GH11602P"/>
    <property type="match status" value="1"/>
</dbReference>
<feature type="domain" description="Bromo" evidence="20">
    <location>
        <begin position="759"/>
        <end position="829"/>
    </location>
</feature>
<evidence type="ECO:0000256" key="5">
    <source>
        <dbReference type="ARBA" id="ARBA00008779"/>
    </source>
</evidence>
<evidence type="ECO:0000256" key="14">
    <source>
        <dbReference type="ARBA" id="ARBA00023212"/>
    </source>
</evidence>
<organism evidence="22 23">
    <name type="scientific">Octopus vulgaris</name>
    <name type="common">Common octopus</name>
    <dbReference type="NCBI Taxonomy" id="6645"/>
    <lineage>
        <taxon>Eukaryota</taxon>
        <taxon>Metazoa</taxon>
        <taxon>Spiralia</taxon>
        <taxon>Lophotrochozoa</taxon>
        <taxon>Mollusca</taxon>
        <taxon>Cephalopoda</taxon>
        <taxon>Coleoidea</taxon>
        <taxon>Octopodiformes</taxon>
        <taxon>Octopoda</taxon>
        <taxon>Incirrata</taxon>
        <taxon>Octopodidae</taxon>
        <taxon>Octopus</taxon>
    </lineage>
</organism>
<proteinExistence type="inferred from homology"/>
<dbReference type="Gene3D" id="1.20.920.10">
    <property type="entry name" value="Bromodomain-like"/>
    <property type="match status" value="1"/>
</dbReference>
<dbReference type="InterPro" id="IPR024607">
    <property type="entry name" value="Sulfatase_CS"/>
</dbReference>
<keyword evidence="12" id="KW-0010">Activator</keyword>
<evidence type="ECO:0000313" key="22">
    <source>
        <dbReference type="EMBL" id="CAI9728471.1"/>
    </source>
</evidence>
<keyword evidence="14" id="KW-0206">Cytoskeleton</keyword>
<feature type="region of interest" description="Disordered" evidence="19">
    <location>
        <begin position="1"/>
        <end position="75"/>
    </location>
</feature>
<comment type="subcellular location">
    <subcellularLocation>
        <location evidence="3">Cytoplasm</location>
        <location evidence="3">Cytoskeleton</location>
        <location evidence="3">Microtubule organizing center</location>
        <location evidence="3">Centrosome</location>
    </subcellularLocation>
    <subcellularLocation>
        <location evidence="2">Nucleus</location>
    </subcellularLocation>
</comment>
<evidence type="ECO:0000256" key="18">
    <source>
        <dbReference type="PROSITE-ProRule" id="PRU00035"/>
    </source>
</evidence>
<dbReference type="GO" id="GO:0140672">
    <property type="term" value="C:ATAC complex"/>
    <property type="evidence" value="ECO:0007669"/>
    <property type="project" value="TreeGrafter"/>
</dbReference>
<dbReference type="CDD" id="cd16030">
    <property type="entry name" value="iduronate-2-sulfatase"/>
    <property type="match status" value="1"/>
</dbReference>
<sequence>MASTNGDASSVLTASSLSSSVAMSQASTTETPSIITPSMSNSTASTPESQSTTTISTGRQNSQPSTTGEMSRSNTMQRIAHKKAMVKGYPRPKKLEKLAVYSSCKTEGCNCNGWKNPNPPPTPPRVDVSQPLASLTDPCRSCSHTLGAHVSHLENVAEEELNRLLRIVVDVENLFMCVHKEEDTETKRVYFHLFKLLRKCIMNMCKPSIDMAIGTPPFEKPSIAKGVTNFVLYKFGHLAQKEWQTMYDLAKMFLHCMNHWKLENPTLHTQHTNMDDRNNYQSNYTRWLCYCHVPALCDSLPRYETTLIFGRTLLRSVFETMRRQVLDKFRAEKEMMPPEKRTLVLTHFPRFLSMLEEEVYGNNSPIWDPDFCQSTTGMSLSPSRISGNAFIASANASTVGVNRFPNSTPTTSTASGTEGSNTVKSNYSTPTNSHPTKTKDGGTGDKRHLDEIQTSEVIKKRKIEGDVDQELVAEIVSLITDPEHMVGPDTLFPTHAARDEIARQEEGKGVIEFKVMANTFTERPSREQLIWLIGLQNVFSHQLPRMPREYITRLVFDPKHKCLALIKENRVIGGICFRMFPTQGFTEIVFCAVTSNEQVKGYGTHMMNHLKDYHIQHGILHFLTFADEYAIGYFKKQGFSKDIKLQKSAYLGYIKDYEGATLMGCELNPRIHYTCFSQIIRRQKEIVKKILEKKQELQDKVYPGISCFKEGVRQIPVESIPGLLEAGWKTSPNNNIQKEPDPDPERLQSVLKMILLQVKNHQSAWPFQKPVDKTEAPDYLEHIRFPMDLKTMSDRLKNRYYCNKRLFTADMTRIFTNCRAYNQPDTDYYKCANTLDKFFLTMLSNLFVCLLFLPCVNSLHFFDQQNFEHRKNVLFIVVDDLRPTLGCYGNPVVITPNIDQLASKSIKFERTYVQQAVCGPSRTSFLTSRRPDTTRLYNFGSYWRKAAGNFTTLPQYFKDNGYFTVSVGKVFHPGRASGFTDDYPYSWSIPPYHPPTEKYKMAKVCPGADGKLHMNIVCPVDVNSQPEHSLPDIQSTEYAVRFLKERALNKSKQPFFLAVGYHKPHIPLKYPKSYLDLYPFPEIKLPKDHNYPPGFPAVAWNPLLDLQRREDVAKLNVSFPFGPLPDHFQAGFLGSIRHGLNFLTLKRQFEFLL</sequence>
<evidence type="ECO:0000259" key="20">
    <source>
        <dbReference type="PROSITE" id="PS50014"/>
    </source>
</evidence>
<dbReference type="InterPro" id="IPR000917">
    <property type="entry name" value="Sulfatase_N"/>
</dbReference>
<evidence type="ECO:0000259" key="21">
    <source>
        <dbReference type="PROSITE" id="PS51186"/>
    </source>
</evidence>
<evidence type="ECO:0000256" key="15">
    <source>
        <dbReference type="ARBA" id="ARBA00023242"/>
    </source>
</evidence>
<evidence type="ECO:0000256" key="13">
    <source>
        <dbReference type="ARBA" id="ARBA00023163"/>
    </source>
</evidence>
<evidence type="ECO:0000256" key="12">
    <source>
        <dbReference type="ARBA" id="ARBA00023159"/>
    </source>
</evidence>
<dbReference type="InterPro" id="IPR036427">
    <property type="entry name" value="Bromodomain-like_sf"/>
</dbReference>
<comment type="similarity">
    <text evidence="4">Belongs to the acetyltransferase family. GCN5 subfamily.</text>
</comment>
<comment type="similarity">
    <text evidence="5">Belongs to the sulfatase family.</text>
</comment>
<comment type="cofactor">
    <cofactor evidence="1">
        <name>Ca(2+)</name>
        <dbReference type="ChEBI" id="CHEBI:29108"/>
    </cofactor>
</comment>
<feature type="domain" description="N-acetyltransferase" evidence="21">
    <location>
        <begin position="520"/>
        <end position="668"/>
    </location>
</feature>
<evidence type="ECO:0000256" key="7">
    <source>
        <dbReference type="ARBA" id="ARBA00022679"/>
    </source>
</evidence>
<dbReference type="EC" id="2.3.1.48" evidence="6"/>
<evidence type="ECO:0000256" key="11">
    <source>
        <dbReference type="ARBA" id="ARBA00023117"/>
    </source>
</evidence>
<dbReference type="SMART" id="SM00297">
    <property type="entry name" value="BROMO"/>
    <property type="match status" value="1"/>
</dbReference>
<dbReference type="Pfam" id="PF00583">
    <property type="entry name" value="Acetyltransf_1"/>
    <property type="match status" value="1"/>
</dbReference>
<reference evidence="22" key="1">
    <citation type="submission" date="2023-08" db="EMBL/GenBank/DDBJ databases">
        <authorList>
            <person name="Alioto T."/>
            <person name="Alioto T."/>
            <person name="Gomez Garrido J."/>
        </authorList>
    </citation>
    <scope>NUCLEOTIDE SEQUENCE</scope>
</reference>
<evidence type="ECO:0000256" key="6">
    <source>
        <dbReference type="ARBA" id="ARBA00013184"/>
    </source>
</evidence>
<keyword evidence="23" id="KW-1185">Reference proteome</keyword>
<dbReference type="PANTHER" id="PTHR45750:SF3">
    <property type="entry name" value="HISTONE ACETYLTRANSFERASE"/>
    <property type="match status" value="1"/>
</dbReference>
<dbReference type="InterPro" id="IPR016181">
    <property type="entry name" value="Acyl_CoA_acyltransferase"/>
</dbReference>
<keyword evidence="10" id="KW-0805">Transcription regulation</keyword>
<dbReference type="Gene3D" id="3.40.720.10">
    <property type="entry name" value="Alkaline Phosphatase, subunit A"/>
    <property type="match status" value="1"/>
</dbReference>
<evidence type="ECO:0000256" key="1">
    <source>
        <dbReference type="ARBA" id="ARBA00001913"/>
    </source>
</evidence>
<dbReference type="PROSITE" id="PS50014">
    <property type="entry name" value="BROMODOMAIN_2"/>
    <property type="match status" value="1"/>
</dbReference>
<keyword evidence="14" id="KW-0963">Cytoplasm</keyword>
<dbReference type="AlphaFoldDB" id="A0AA36B7B4"/>
<keyword evidence="15" id="KW-0539">Nucleus</keyword>
<name>A0AA36B7B4_OCTVU</name>
<evidence type="ECO:0000256" key="19">
    <source>
        <dbReference type="SAM" id="MobiDB-lite"/>
    </source>
</evidence>
<keyword evidence="16" id="KW-0012">Acyltransferase</keyword>
<dbReference type="PROSITE" id="PS00633">
    <property type="entry name" value="BROMODOMAIN_1"/>
    <property type="match status" value="1"/>
</dbReference>
<feature type="compositionally biased region" description="Polar residues" evidence="19">
    <location>
        <begin position="41"/>
        <end position="75"/>
    </location>
</feature>
<dbReference type="EMBL" id="OX597822">
    <property type="protein sequence ID" value="CAI9728471.1"/>
    <property type="molecule type" value="Genomic_DNA"/>
</dbReference>
<dbReference type="InterPro" id="IPR001487">
    <property type="entry name" value="Bromodomain"/>
</dbReference>
<dbReference type="InterPro" id="IPR018359">
    <property type="entry name" value="Bromodomain_CS"/>
</dbReference>
<gene>
    <name evidence="22" type="ORF">OCTVUL_1B018239</name>
</gene>
<evidence type="ECO:0000256" key="16">
    <source>
        <dbReference type="ARBA" id="ARBA00023315"/>
    </source>
</evidence>
<evidence type="ECO:0000256" key="2">
    <source>
        <dbReference type="ARBA" id="ARBA00004123"/>
    </source>
</evidence>
<feature type="compositionally biased region" description="Basic and acidic residues" evidence="19">
    <location>
        <begin position="437"/>
        <end position="447"/>
    </location>
</feature>
<dbReference type="SUPFAM" id="SSF53649">
    <property type="entry name" value="Alkaline phosphatase-like"/>
    <property type="match status" value="1"/>
</dbReference>
<protein>
    <recommendedName>
        <fullName evidence="6">histone acetyltransferase</fullName>
        <ecNumber evidence="6">2.3.1.48</ecNumber>
    </recommendedName>
</protein>
<accession>A0AA36B7B4</accession>
<evidence type="ECO:0000256" key="3">
    <source>
        <dbReference type="ARBA" id="ARBA00004300"/>
    </source>
</evidence>
<dbReference type="CDD" id="cd04301">
    <property type="entry name" value="NAT_SF"/>
    <property type="match status" value="1"/>
</dbReference>
<dbReference type="GO" id="GO:0005813">
    <property type="term" value="C:centrosome"/>
    <property type="evidence" value="ECO:0007669"/>
    <property type="project" value="UniProtKB-SubCell"/>
</dbReference>
<feature type="compositionally biased region" description="Low complexity" evidence="19">
    <location>
        <begin position="8"/>
        <end position="40"/>
    </location>
</feature>
<dbReference type="PROSITE" id="PS51186">
    <property type="entry name" value="GNAT"/>
    <property type="match status" value="1"/>
</dbReference>
<evidence type="ECO:0000256" key="17">
    <source>
        <dbReference type="ARBA" id="ARBA00048940"/>
    </source>
</evidence>